<dbReference type="PANTHER" id="PTHR34477:SF1">
    <property type="entry name" value="UPF0213 PROTEIN YHBQ"/>
    <property type="match status" value="1"/>
</dbReference>
<dbReference type="InterPro" id="IPR000305">
    <property type="entry name" value="GIY-YIG_endonuc"/>
</dbReference>
<dbReference type="InterPro" id="IPR035901">
    <property type="entry name" value="GIY-YIG_endonuc_sf"/>
</dbReference>
<dbReference type="InterPro" id="IPR050190">
    <property type="entry name" value="UPF0213_domain"/>
</dbReference>
<accession>A0A3B7MLU0</accession>
<dbReference type="KEGG" id="pseg:D3H65_16030"/>
<dbReference type="SUPFAM" id="SSF82771">
    <property type="entry name" value="GIY-YIG endonuclease"/>
    <property type="match status" value="1"/>
</dbReference>
<gene>
    <name evidence="3" type="ORF">D3H65_16030</name>
</gene>
<sequence>MAFYVYIIQSKVDESFYKGFSEDPLKRLLQHNAGETSSTRYLAPWKLVYVEAMASKTEALIREKNLKKATRERIYALLTHSKNIVAQFTGGN</sequence>
<evidence type="ECO:0000259" key="2">
    <source>
        <dbReference type="PROSITE" id="PS50164"/>
    </source>
</evidence>
<dbReference type="Pfam" id="PF01541">
    <property type="entry name" value="GIY-YIG"/>
    <property type="match status" value="1"/>
</dbReference>
<evidence type="ECO:0000313" key="3">
    <source>
        <dbReference type="EMBL" id="AXY75402.1"/>
    </source>
</evidence>
<proteinExistence type="inferred from homology"/>
<dbReference type="PROSITE" id="PS50164">
    <property type="entry name" value="GIY_YIG"/>
    <property type="match status" value="1"/>
</dbReference>
<organism evidence="3 4">
    <name type="scientific">Paraflavitalea soli</name>
    <dbReference type="NCBI Taxonomy" id="2315862"/>
    <lineage>
        <taxon>Bacteria</taxon>
        <taxon>Pseudomonadati</taxon>
        <taxon>Bacteroidota</taxon>
        <taxon>Chitinophagia</taxon>
        <taxon>Chitinophagales</taxon>
        <taxon>Chitinophagaceae</taxon>
        <taxon>Paraflavitalea</taxon>
    </lineage>
</organism>
<reference evidence="3 4" key="1">
    <citation type="submission" date="2018-09" db="EMBL/GenBank/DDBJ databases">
        <title>Genome sequencing of strain 6GH32-13.</title>
        <authorList>
            <person name="Weon H.-Y."/>
            <person name="Heo J."/>
            <person name="Kwon S.-W."/>
        </authorList>
    </citation>
    <scope>NUCLEOTIDE SEQUENCE [LARGE SCALE GENOMIC DNA]</scope>
    <source>
        <strain evidence="3 4">5GH32-13</strain>
    </source>
</reference>
<feature type="domain" description="GIY-YIG" evidence="2">
    <location>
        <begin position="1"/>
        <end position="77"/>
    </location>
</feature>
<dbReference type="Proteomes" id="UP000263900">
    <property type="component" value="Chromosome"/>
</dbReference>
<dbReference type="CDD" id="cd10449">
    <property type="entry name" value="GIY-YIG_SLX1_like"/>
    <property type="match status" value="1"/>
</dbReference>
<dbReference type="EMBL" id="CP032157">
    <property type="protein sequence ID" value="AXY75402.1"/>
    <property type="molecule type" value="Genomic_DNA"/>
</dbReference>
<dbReference type="AlphaFoldDB" id="A0A3B7MLU0"/>
<dbReference type="PANTHER" id="PTHR34477">
    <property type="entry name" value="UPF0213 PROTEIN YHBQ"/>
    <property type="match status" value="1"/>
</dbReference>
<dbReference type="OrthoDB" id="677560at2"/>
<comment type="similarity">
    <text evidence="1">Belongs to the UPF0213 family.</text>
</comment>
<dbReference type="Gene3D" id="3.40.1440.10">
    <property type="entry name" value="GIY-YIG endonuclease"/>
    <property type="match status" value="1"/>
</dbReference>
<keyword evidence="4" id="KW-1185">Reference proteome</keyword>
<protein>
    <submittedName>
        <fullName evidence="3">GIY-YIG nuclease family protein</fullName>
    </submittedName>
</protein>
<evidence type="ECO:0000256" key="1">
    <source>
        <dbReference type="ARBA" id="ARBA00007435"/>
    </source>
</evidence>
<name>A0A3B7MLU0_9BACT</name>
<dbReference type="RefSeq" id="WP_119051283.1">
    <property type="nucleotide sequence ID" value="NZ_CP032157.1"/>
</dbReference>
<evidence type="ECO:0000313" key="4">
    <source>
        <dbReference type="Proteomes" id="UP000263900"/>
    </source>
</evidence>